<evidence type="ECO:0000313" key="1">
    <source>
        <dbReference type="EMBL" id="KAH6945934.1"/>
    </source>
</evidence>
<sequence>MDGGICGSGVVVLIRFCSGVSTGQRFRDCAVQRQFTAGGNVVVDLYKFGECLSWVQALEVVLVDGACIFLCGGLALNLDIAVWKSQATPDFKVSLLMAVQFTIGAWAEVTSTTIMHCFCKVGFAGDASDVESCHVPAEEEMIELWCAANGGYDDVLELQEFLHADDTVATNEELSDEAIITAVTETQDKCSGDDDNEPESMQVQVMSHKEASRMIDSLRDFVSIKNLPLGHVQHLDSLQQDVGKLVAKQSKLTNYGFLSPKK</sequence>
<dbReference type="Proteomes" id="UP000821845">
    <property type="component" value="Chromosome 1"/>
</dbReference>
<protein>
    <submittedName>
        <fullName evidence="1">Uncharacterized protein</fullName>
    </submittedName>
</protein>
<evidence type="ECO:0000313" key="2">
    <source>
        <dbReference type="Proteomes" id="UP000821845"/>
    </source>
</evidence>
<keyword evidence="2" id="KW-1185">Reference proteome</keyword>
<reference evidence="1" key="1">
    <citation type="submission" date="2020-05" db="EMBL/GenBank/DDBJ databases">
        <title>Large-scale comparative analyses of tick genomes elucidate their genetic diversity and vector capacities.</title>
        <authorList>
            <person name="Jia N."/>
            <person name="Wang J."/>
            <person name="Shi W."/>
            <person name="Du L."/>
            <person name="Sun Y."/>
            <person name="Zhan W."/>
            <person name="Jiang J."/>
            <person name="Wang Q."/>
            <person name="Zhang B."/>
            <person name="Ji P."/>
            <person name="Sakyi L.B."/>
            <person name="Cui X."/>
            <person name="Yuan T."/>
            <person name="Jiang B."/>
            <person name="Yang W."/>
            <person name="Lam T.T.-Y."/>
            <person name="Chang Q."/>
            <person name="Ding S."/>
            <person name="Wang X."/>
            <person name="Zhu J."/>
            <person name="Ruan X."/>
            <person name="Zhao L."/>
            <person name="Wei J."/>
            <person name="Que T."/>
            <person name="Du C."/>
            <person name="Cheng J."/>
            <person name="Dai P."/>
            <person name="Han X."/>
            <person name="Huang E."/>
            <person name="Gao Y."/>
            <person name="Liu J."/>
            <person name="Shao H."/>
            <person name="Ye R."/>
            <person name="Li L."/>
            <person name="Wei W."/>
            <person name="Wang X."/>
            <person name="Wang C."/>
            <person name="Yang T."/>
            <person name="Huo Q."/>
            <person name="Li W."/>
            <person name="Guo W."/>
            <person name="Chen H."/>
            <person name="Zhou L."/>
            <person name="Ni X."/>
            <person name="Tian J."/>
            <person name="Zhou Y."/>
            <person name="Sheng Y."/>
            <person name="Liu T."/>
            <person name="Pan Y."/>
            <person name="Xia L."/>
            <person name="Li J."/>
            <person name="Zhao F."/>
            <person name="Cao W."/>
        </authorList>
    </citation>
    <scope>NUCLEOTIDE SEQUENCE</scope>
    <source>
        <strain evidence="1">Hyas-2018</strain>
    </source>
</reference>
<comment type="caution">
    <text evidence="1">The sequence shown here is derived from an EMBL/GenBank/DDBJ whole genome shotgun (WGS) entry which is preliminary data.</text>
</comment>
<gene>
    <name evidence="1" type="ORF">HPB50_010795</name>
</gene>
<dbReference type="EMBL" id="CM023481">
    <property type="protein sequence ID" value="KAH6945934.1"/>
    <property type="molecule type" value="Genomic_DNA"/>
</dbReference>
<organism evidence="1 2">
    <name type="scientific">Hyalomma asiaticum</name>
    <name type="common">Tick</name>
    <dbReference type="NCBI Taxonomy" id="266040"/>
    <lineage>
        <taxon>Eukaryota</taxon>
        <taxon>Metazoa</taxon>
        <taxon>Ecdysozoa</taxon>
        <taxon>Arthropoda</taxon>
        <taxon>Chelicerata</taxon>
        <taxon>Arachnida</taxon>
        <taxon>Acari</taxon>
        <taxon>Parasitiformes</taxon>
        <taxon>Ixodida</taxon>
        <taxon>Ixodoidea</taxon>
        <taxon>Ixodidae</taxon>
        <taxon>Hyalomminae</taxon>
        <taxon>Hyalomma</taxon>
    </lineage>
</organism>
<proteinExistence type="predicted"/>
<name>A0ACB7TIT8_HYAAI</name>
<accession>A0ACB7TIT8</accession>